<name>A0ABR1YZM8_9PEZI</name>
<sequence length="785" mass="88020">MRLDGENAMVSSSRQENSASTSLDSTHEQERIRRVIEGLCGFGGVVPSPRLKNDWAKDAIFDPDHHLLKISYGEYGHTGHDSAGPETHVLKDDVLGLAKALDNLYCAASSLQTHQLGCTSFSIIVHPPQSSHAEMVQIPFSRIADLRAALLGDWRSKEMSTGPAGSCLRCRPGECDGQKPCMRCIIIYGKCFYNERGTMFPPPLARLFPLTAFVGPAMSSSRITYASFPIRGTGSRISKIIRSVGFTARELLSQLGFPTEFVFDENDQTQLSADFSAACLATQVLASGLLSYIQGHLGPLRPFFLDREIQRVLLVGAQAPGAPKILVRPVEMACLHQMFQKHMLVFEVWQSINGDLAAMPQLRLSATAEDLLDVWGPGCFITKDGDSYKDRQSLLGIRICGGTIIELTEQSGLYHFFPNTTILPDESSRGFRQDERIMIGGPVSTKESCDGNSRMLEYQLHYMSNFLGTHPGGWKLAEVHVGAQAGQYFTAQNTYNFKRTPNSTIKKFQLSKENPITAPFLEHFWGLQISFCTGIAKRVRIRELLADTIPAYLNIQLIKPPVWQELERDNVIEVLRGDMDFQEWFSRRPQEQQIFLERVMRCVLELLQHTGIDDVERTKALSVALILPGQEFHCSRIPCIGDNFWTKILTDSEDCATFAYFTSKCLETEHHRCGIHQSAWEGKTYALGTAVYPCPISIGDVCFSQTPFEFKVKDGFYIGDLKDRLQVRVQRISPRGIELHVSHFKFGEQLFLRLISKGYIFKLHERKDRKPPAQAALILKSAYAG</sequence>
<evidence type="ECO:0000256" key="1">
    <source>
        <dbReference type="SAM" id="MobiDB-lite"/>
    </source>
</evidence>
<protein>
    <submittedName>
        <fullName evidence="2">Uncharacterized protein</fullName>
    </submittedName>
</protein>
<gene>
    <name evidence="2" type="ORF">HDK90DRAFT_145569</name>
</gene>
<proteinExistence type="predicted"/>
<accession>A0ABR1YZM8</accession>
<feature type="region of interest" description="Disordered" evidence="1">
    <location>
        <begin position="1"/>
        <end position="29"/>
    </location>
</feature>
<reference evidence="2 3" key="1">
    <citation type="submission" date="2024-04" db="EMBL/GenBank/DDBJ databases">
        <title>Phyllosticta paracitricarpa is synonymous to the EU quarantine fungus P. citricarpa based on phylogenomic analyses.</title>
        <authorList>
            <consortium name="Lawrence Berkeley National Laboratory"/>
            <person name="Van Ingen-Buijs V.A."/>
            <person name="Van Westerhoven A.C."/>
            <person name="Haridas S."/>
            <person name="Skiadas P."/>
            <person name="Martin F."/>
            <person name="Groenewald J.Z."/>
            <person name="Crous P.W."/>
            <person name="Seidl M.F."/>
        </authorList>
    </citation>
    <scope>NUCLEOTIDE SEQUENCE [LARGE SCALE GENOMIC DNA]</scope>
    <source>
        <strain evidence="2 3">CBS 123374</strain>
    </source>
</reference>
<evidence type="ECO:0000313" key="3">
    <source>
        <dbReference type="Proteomes" id="UP001492380"/>
    </source>
</evidence>
<dbReference type="EMBL" id="JBBWRZ010000002">
    <property type="protein sequence ID" value="KAK8244133.1"/>
    <property type="molecule type" value="Genomic_DNA"/>
</dbReference>
<dbReference type="Proteomes" id="UP001492380">
    <property type="component" value="Unassembled WGS sequence"/>
</dbReference>
<feature type="compositionally biased region" description="Polar residues" evidence="1">
    <location>
        <begin position="9"/>
        <end position="24"/>
    </location>
</feature>
<comment type="caution">
    <text evidence="2">The sequence shown here is derived from an EMBL/GenBank/DDBJ whole genome shotgun (WGS) entry which is preliminary data.</text>
</comment>
<evidence type="ECO:0000313" key="2">
    <source>
        <dbReference type="EMBL" id="KAK8244133.1"/>
    </source>
</evidence>
<organism evidence="2 3">
    <name type="scientific">Phyllosticta capitalensis</name>
    <dbReference type="NCBI Taxonomy" id="121624"/>
    <lineage>
        <taxon>Eukaryota</taxon>
        <taxon>Fungi</taxon>
        <taxon>Dikarya</taxon>
        <taxon>Ascomycota</taxon>
        <taxon>Pezizomycotina</taxon>
        <taxon>Dothideomycetes</taxon>
        <taxon>Dothideomycetes incertae sedis</taxon>
        <taxon>Botryosphaeriales</taxon>
        <taxon>Phyllostictaceae</taxon>
        <taxon>Phyllosticta</taxon>
    </lineage>
</organism>
<keyword evidence="3" id="KW-1185">Reference proteome</keyword>